<keyword evidence="3" id="KW-1185">Reference proteome</keyword>
<organism evidence="2 3">
    <name type="scientific">Aldrovandia affinis</name>
    <dbReference type="NCBI Taxonomy" id="143900"/>
    <lineage>
        <taxon>Eukaryota</taxon>
        <taxon>Metazoa</taxon>
        <taxon>Chordata</taxon>
        <taxon>Craniata</taxon>
        <taxon>Vertebrata</taxon>
        <taxon>Euteleostomi</taxon>
        <taxon>Actinopterygii</taxon>
        <taxon>Neopterygii</taxon>
        <taxon>Teleostei</taxon>
        <taxon>Notacanthiformes</taxon>
        <taxon>Halosauridae</taxon>
        <taxon>Aldrovandia</taxon>
    </lineage>
</organism>
<name>A0AAD7W261_9TELE</name>
<feature type="compositionally biased region" description="Polar residues" evidence="1">
    <location>
        <begin position="71"/>
        <end position="88"/>
    </location>
</feature>
<sequence length="88" mass="9398">MAALSRAFTPRSSGASVWPLAHREHAPILSDGMAADSRAGRCDVIGRKRCDAEGRTSHTQLSGLRSPKETFPTSSNPLNPRSAPISQL</sequence>
<evidence type="ECO:0000313" key="3">
    <source>
        <dbReference type="Proteomes" id="UP001221898"/>
    </source>
</evidence>
<evidence type="ECO:0000256" key="1">
    <source>
        <dbReference type="SAM" id="MobiDB-lite"/>
    </source>
</evidence>
<dbReference type="Proteomes" id="UP001221898">
    <property type="component" value="Unassembled WGS sequence"/>
</dbReference>
<gene>
    <name evidence="2" type="ORF">AAFF_G00276560</name>
</gene>
<comment type="caution">
    <text evidence="2">The sequence shown here is derived from an EMBL/GenBank/DDBJ whole genome shotgun (WGS) entry which is preliminary data.</text>
</comment>
<feature type="region of interest" description="Disordered" evidence="1">
    <location>
        <begin position="52"/>
        <end position="88"/>
    </location>
</feature>
<protein>
    <submittedName>
        <fullName evidence="2">Uncharacterized protein</fullName>
    </submittedName>
</protein>
<evidence type="ECO:0000313" key="2">
    <source>
        <dbReference type="EMBL" id="KAJ8372845.1"/>
    </source>
</evidence>
<reference evidence="2" key="1">
    <citation type="journal article" date="2023" name="Science">
        <title>Genome structures resolve the early diversification of teleost fishes.</title>
        <authorList>
            <person name="Parey E."/>
            <person name="Louis A."/>
            <person name="Montfort J."/>
            <person name="Bouchez O."/>
            <person name="Roques C."/>
            <person name="Iampietro C."/>
            <person name="Lluch J."/>
            <person name="Castinel A."/>
            <person name="Donnadieu C."/>
            <person name="Desvignes T."/>
            <person name="Floi Bucao C."/>
            <person name="Jouanno E."/>
            <person name="Wen M."/>
            <person name="Mejri S."/>
            <person name="Dirks R."/>
            <person name="Jansen H."/>
            <person name="Henkel C."/>
            <person name="Chen W.J."/>
            <person name="Zahm M."/>
            <person name="Cabau C."/>
            <person name="Klopp C."/>
            <person name="Thompson A.W."/>
            <person name="Robinson-Rechavi M."/>
            <person name="Braasch I."/>
            <person name="Lecointre G."/>
            <person name="Bobe J."/>
            <person name="Postlethwait J.H."/>
            <person name="Berthelot C."/>
            <person name="Roest Crollius H."/>
            <person name="Guiguen Y."/>
        </authorList>
    </citation>
    <scope>NUCLEOTIDE SEQUENCE</scope>
    <source>
        <strain evidence="2">NC1722</strain>
    </source>
</reference>
<proteinExistence type="predicted"/>
<accession>A0AAD7W261</accession>
<dbReference type="AlphaFoldDB" id="A0AAD7W261"/>
<dbReference type="EMBL" id="JAINUG010000384">
    <property type="protein sequence ID" value="KAJ8372845.1"/>
    <property type="molecule type" value="Genomic_DNA"/>
</dbReference>